<dbReference type="PANTHER" id="PTHR23028">
    <property type="entry name" value="ACETYLTRANSFERASE"/>
    <property type="match status" value="1"/>
</dbReference>
<gene>
    <name evidence="5" type="ORF">ACFP2T_05350</name>
</gene>
<feature type="transmembrane region" description="Helical" evidence="2">
    <location>
        <begin position="87"/>
        <end position="109"/>
    </location>
</feature>
<evidence type="ECO:0000313" key="5">
    <source>
        <dbReference type="EMBL" id="MFC6015620.1"/>
    </source>
</evidence>
<feature type="transmembrane region" description="Helical" evidence="2">
    <location>
        <begin position="220"/>
        <end position="237"/>
    </location>
</feature>
<dbReference type="InterPro" id="IPR002656">
    <property type="entry name" value="Acyl_transf_3_dom"/>
</dbReference>
<feature type="transmembrane region" description="Helical" evidence="2">
    <location>
        <begin position="268"/>
        <end position="289"/>
    </location>
</feature>
<dbReference type="PANTHER" id="PTHR23028:SF53">
    <property type="entry name" value="ACYL_TRANSF_3 DOMAIN-CONTAINING PROTEIN"/>
    <property type="match status" value="1"/>
</dbReference>
<accession>A0ABW1K2D3</accession>
<dbReference type="RefSeq" id="WP_377417961.1">
    <property type="nucleotide sequence ID" value="NZ_JBHSPR010000002.1"/>
</dbReference>
<feature type="transmembrane region" description="Helical" evidence="2">
    <location>
        <begin position="390"/>
        <end position="413"/>
    </location>
</feature>
<proteinExistence type="predicted"/>
<feature type="domain" description="Acyltransferase 3" evidence="3">
    <location>
        <begin position="21"/>
        <end position="366"/>
    </location>
</feature>
<feature type="region of interest" description="Disordered" evidence="1">
    <location>
        <begin position="419"/>
        <end position="474"/>
    </location>
</feature>
<evidence type="ECO:0000256" key="1">
    <source>
        <dbReference type="SAM" id="MobiDB-lite"/>
    </source>
</evidence>
<reference evidence="6" key="1">
    <citation type="journal article" date="2019" name="Int. J. Syst. Evol. Microbiol.">
        <title>The Global Catalogue of Microorganisms (GCM) 10K type strain sequencing project: providing services to taxonomists for standard genome sequencing and annotation.</title>
        <authorList>
            <consortium name="The Broad Institute Genomics Platform"/>
            <consortium name="The Broad Institute Genome Sequencing Center for Infectious Disease"/>
            <person name="Wu L."/>
            <person name="Ma J."/>
        </authorList>
    </citation>
    <scope>NUCLEOTIDE SEQUENCE [LARGE SCALE GENOMIC DNA]</scope>
    <source>
        <strain evidence="6">ZS-35-S2</strain>
    </source>
</reference>
<evidence type="ECO:0000256" key="2">
    <source>
        <dbReference type="SAM" id="Phobius"/>
    </source>
</evidence>
<keyword evidence="6" id="KW-1185">Reference proteome</keyword>
<feature type="domain" description="SGNH" evidence="4">
    <location>
        <begin position="490"/>
        <end position="720"/>
    </location>
</feature>
<feature type="transmembrane region" description="Helical" evidence="2">
    <location>
        <begin position="324"/>
        <end position="344"/>
    </location>
</feature>
<dbReference type="Pfam" id="PF01757">
    <property type="entry name" value="Acyl_transf_3"/>
    <property type="match status" value="1"/>
</dbReference>
<feature type="transmembrane region" description="Helical" evidence="2">
    <location>
        <begin position="47"/>
        <end position="66"/>
    </location>
</feature>
<dbReference type="InterPro" id="IPR050879">
    <property type="entry name" value="Acyltransferase_3"/>
</dbReference>
<dbReference type="Pfam" id="PF19040">
    <property type="entry name" value="SGNH"/>
    <property type="match status" value="1"/>
</dbReference>
<evidence type="ECO:0000313" key="6">
    <source>
        <dbReference type="Proteomes" id="UP001596203"/>
    </source>
</evidence>
<keyword evidence="2" id="KW-0472">Membrane</keyword>
<feature type="compositionally biased region" description="Low complexity" evidence="1">
    <location>
        <begin position="419"/>
        <end position="431"/>
    </location>
</feature>
<dbReference type="Proteomes" id="UP001596203">
    <property type="component" value="Unassembled WGS sequence"/>
</dbReference>
<evidence type="ECO:0000259" key="3">
    <source>
        <dbReference type="Pfam" id="PF01757"/>
    </source>
</evidence>
<keyword evidence="2" id="KW-0812">Transmembrane</keyword>
<feature type="transmembrane region" description="Helical" evidence="2">
    <location>
        <begin position="350"/>
        <end position="369"/>
    </location>
</feature>
<feature type="transmembrane region" description="Helical" evidence="2">
    <location>
        <begin position="21"/>
        <end position="41"/>
    </location>
</feature>
<keyword evidence="2" id="KW-1133">Transmembrane helix</keyword>
<comment type="caution">
    <text evidence="5">The sequence shown here is derived from an EMBL/GenBank/DDBJ whole genome shotgun (WGS) entry which is preliminary data.</text>
</comment>
<feature type="transmembrane region" description="Helical" evidence="2">
    <location>
        <begin position="150"/>
        <end position="175"/>
    </location>
</feature>
<protein>
    <submittedName>
        <fullName evidence="5">SGNH hydrolase domain-containing protein</fullName>
    </submittedName>
</protein>
<sequence>MVTESQPRTGTHRRRGRRTDLTGLRALAIMALLLTGAGIGFVPGGFVGIDVFFVISGFLVTGSLVGEWRRTGRISLLAFYARRVRRLLPTAALVLAASLVLTLFCLPRSRWVGTGWDVLASGLSVLNWRLADQNAEAFVPGPATSILAHYWALGVTGQVLLVWPVLLLGIATWAVHRRARDVRVPLLLTVGLVAVGSFAWSAQRTAGDPERAFLGTTTRLWELALGAALALLGTRLARLPHRLGTILGWTGAAAVVGAVLVLRPGPGFPGYLALLPALGTAAIIAGGAVGGRAARDGTAGDATGRPGTAGGGPHRILAARPMQAVGTLCYPLYLWHWPLLVAAHARFGELHPAAGLAVLGCAALLAFLTHRYVETPIRDGRRFAWSAGQVVRAGGLLPATAVVGGLLFQLTVWPPVQPAPRSGAAPASARPTPTPAEPTAPGAAVLGKSPGDSRAGVPVDRVRSITPNPQDAARDLPDVYRHDCFPAAPGDNARACVYGDRLSTYTVVLAGDGHAASWVPALQAIADAKRWRLVTYLNPNCPFLKLPLDARDGRTVATCTQWYDNVYAELTGPDRPKLLLTTSSRYPVSRDGRTLLAGADADEALAEGMRRTWSRLTAARVPTVVLRDVPILGMNSGMCVSANTKRLTRCVTPRRAALATGAGAAQAAAVDKLDRVSLIDLNSAICPARKCAPVIGGVLVYRDSQHLTATYARTLTPRLRTALDRVLRSAQ</sequence>
<organism evidence="5 6">
    <name type="scientific">Plantactinospora solaniradicis</name>
    <dbReference type="NCBI Taxonomy" id="1723736"/>
    <lineage>
        <taxon>Bacteria</taxon>
        <taxon>Bacillati</taxon>
        <taxon>Actinomycetota</taxon>
        <taxon>Actinomycetes</taxon>
        <taxon>Micromonosporales</taxon>
        <taxon>Micromonosporaceae</taxon>
        <taxon>Plantactinospora</taxon>
    </lineage>
</organism>
<name>A0ABW1K2D3_9ACTN</name>
<feature type="transmembrane region" description="Helical" evidence="2">
    <location>
        <begin position="244"/>
        <end position="262"/>
    </location>
</feature>
<dbReference type="InterPro" id="IPR043968">
    <property type="entry name" value="SGNH"/>
</dbReference>
<dbReference type="GO" id="GO:0016787">
    <property type="term" value="F:hydrolase activity"/>
    <property type="evidence" value="ECO:0007669"/>
    <property type="project" value="UniProtKB-KW"/>
</dbReference>
<dbReference type="EMBL" id="JBHSPR010000002">
    <property type="protein sequence ID" value="MFC6015620.1"/>
    <property type="molecule type" value="Genomic_DNA"/>
</dbReference>
<evidence type="ECO:0000259" key="4">
    <source>
        <dbReference type="Pfam" id="PF19040"/>
    </source>
</evidence>
<keyword evidence="5" id="KW-0378">Hydrolase</keyword>
<feature type="transmembrane region" description="Helical" evidence="2">
    <location>
        <begin position="182"/>
        <end position="200"/>
    </location>
</feature>